<reference evidence="1" key="1">
    <citation type="submission" date="2013-04" db="EMBL/GenBank/DDBJ databases">
        <authorList>
            <person name="Qu J."/>
            <person name="Murali S.C."/>
            <person name="Bandaranaike D."/>
            <person name="Bellair M."/>
            <person name="Blankenburg K."/>
            <person name="Chao H."/>
            <person name="Dinh H."/>
            <person name="Doddapaneni H."/>
            <person name="Downs B."/>
            <person name="Dugan-Rocha S."/>
            <person name="Elkadiri S."/>
            <person name="Gnanaolivu R.D."/>
            <person name="Hernandez B."/>
            <person name="Javaid M."/>
            <person name="Jayaseelan J.C."/>
            <person name="Lee S."/>
            <person name="Li M."/>
            <person name="Ming W."/>
            <person name="Munidasa M."/>
            <person name="Muniz J."/>
            <person name="Nguyen L."/>
            <person name="Ongeri F."/>
            <person name="Osuji N."/>
            <person name="Pu L.-L."/>
            <person name="Puazo M."/>
            <person name="Qu C."/>
            <person name="Quiroz J."/>
            <person name="Raj R."/>
            <person name="Weissenberger G."/>
            <person name="Xin Y."/>
            <person name="Zou X."/>
            <person name="Han Y."/>
            <person name="Richards S."/>
            <person name="Worley K."/>
            <person name="Muzny D."/>
            <person name="Gibbs R."/>
        </authorList>
    </citation>
    <scope>NUCLEOTIDE SEQUENCE</scope>
    <source>
        <strain evidence="1">Sampled in the wild</strain>
    </source>
</reference>
<accession>A0A8K0NU82</accession>
<evidence type="ECO:0000313" key="2">
    <source>
        <dbReference type="Proteomes" id="UP000792457"/>
    </source>
</evidence>
<dbReference type="AlphaFoldDB" id="A0A8K0NU82"/>
<sequence length="133" mass="15184">MWGREIDVCMNPIPRGINPLEWYGEAFNFLLSTLKEGLSGYTCGGIRMTFILVVKNSDNLCIPSAICLGISRHEDEMNEFRRLYQSKSLLRVRALALCRRANIVIGEEGAGVEEIVMFQRVIPDNHITHHRFC</sequence>
<comment type="caution">
    <text evidence="1">The sequence shown here is derived from an EMBL/GenBank/DDBJ whole genome shotgun (WGS) entry which is preliminary data.</text>
</comment>
<protein>
    <submittedName>
        <fullName evidence="1">Uncharacterized protein</fullName>
    </submittedName>
</protein>
<dbReference type="OrthoDB" id="6064907at2759"/>
<keyword evidence="2" id="KW-1185">Reference proteome</keyword>
<dbReference type="Proteomes" id="UP000792457">
    <property type="component" value="Unassembled WGS sequence"/>
</dbReference>
<evidence type="ECO:0000313" key="1">
    <source>
        <dbReference type="EMBL" id="KAG8222168.1"/>
    </source>
</evidence>
<dbReference type="EMBL" id="KZ308126">
    <property type="protein sequence ID" value="KAG8222168.1"/>
    <property type="molecule type" value="Genomic_DNA"/>
</dbReference>
<gene>
    <name evidence="1" type="ORF">J437_LFUL001259</name>
</gene>
<organism evidence="1 2">
    <name type="scientific">Ladona fulva</name>
    <name type="common">Scarce chaser dragonfly</name>
    <name type="synonym">Libellula fulva</name>
    <dbReference type="NCBI Taxonomy" id="123851"/>
    <lineage>
        <taxon>Eukaryota</taxon>
        <taxon>Metazoa</taxon>
        <taxon>Ecdysozoa</taxon>
        <taxon>Arthropoda</taxon>
        <taxon>Hexapoda</taxon>
        <taxon>Insecta</taxon>
        <taxon>Pterygota</taxon>
        <taxon>Palaeoptera</taxon>
        <taxon>Odonata</taxon>
        <taxon>Epiprocta</taxon>
        <taxon>Anisoptera</taxon>
        <taxon>Libelluloidea</taxon>
        <taxon>Libellulidae</taxon>
        <taxon>Ladona</taxon>
    </lineage>
</organism>
<proteinExistence type="predicted"/>
<name>A0A8K0NU82_LADFU</name>
<reference evidence="1" key="2">
    <citation type="submission" date="2017-10" db="EMBL/GenBank/DDBJ databases">
        <title>Ladona fulva Genome sequencing and assembly.</title>
        <authorList>
            <person name="Murali S."/>
            <person name="Richards S."/>
            <person name="Bandaranaike D."/>
            <person name="Bellair M."/>
            <person name="Blankenburg K."/>
            <person name="Chao H."/>
            <person name="Dinh H."/>
            <person name="Doddapaneni H."/>
            <person name="Dugan-Rocha S."/>
            <person name="Elkadiri S."/>
            <person name="Gnanaolivu R."/>
            <person name="Hernandez B."/>
            <person name="Skinner E."/>
            <person name="Javaid M."/>
            <person name="Lee S."/>
            <person name="Li M."/>
            <person name="Ming W."/>
            <person name="Munidasa M."/>
            <person name="Muniz J."/>
            <person name="Nguyen L."/>
            <person name="Hughes D."/>
            <person name="Osuji N."/>
            <person name="Pu L.-L."/>
            <person name="Puazo M."/>
            <person name="Qu C."/>
            <person name="Quiroz J."/>
            <person name="Raj R."/>
            <person name="Weissenberger G."/>
            <person name="Xin Y."/>
            <person name="Zou X."/>
            <person name="Han Y."/>
            <person name="Worley K."/>
            <person name="Muzny D."/>
            <person name="Gibbs R."/>
        </authorList>
    </citation>
    <scope>NUCLEOTIDE SEQUENCE</scope>
    <source>
        <strain evidence="1">Sampled in the wild</strain>
    </source>
</reference>